<evidence type="ECO:0000313" key="2">
    <source>
        <dbReference type="EMBL" id="RNA33074.1"/>
    </source>
</evidence>
<dbReference type="Proteomes" id="UP000276133">
    <property type="component" value="Unassembled WGS sequence"/>
</dbReference>
<keyword evidence="1" id="KW-0812">Transmembrane</keyword>
<name>A0A3M7SB84_BRAPC</name>
<proteinExistence type="predicted"/>
<keyword evidence="1" id="KW-1133">Transmembrane helix</keyword>
<dbReference type="AlphaFoldDB" id="A0A3M7SB84"/>
<protein>
    <submittedName>
        <fullName evidence="2">Uncharacterized protein</fullName>
    </submittedName>
</protein>
<comment type="caution">
    <text evidence="2">The sequence shown here is derived from an EMBL/GenBank/DDBJ whole genome shotgun (WGS) entry which is preliminary data.</text>
</comment>
<organism evidence="2 3">
    <name type="scientific">Brachionus plicatilis</name>
    <name type="common">Marine rotifer</name>
    <name type="synonym">Brachionus muelleri</name>
    <dbReference type="NCBI Taxonomy" id="10195"/>
    <lineage>
        <taxon>Eukaryota</taxon>
        <taxon>Metazoa</taxon>
        <taxon>Spiralia</taxon>
        <taxon>Gnathifera</taxon>
        <taxon>Rotifera</taxon>
        <taxon>Eurotatoria</taxon>
        <taxon>Monogononta</taxon>
        <taxon>Pseudotrocha</taxon>
        <taxon>Ploima</taxon>
        <taxon>Brachionidae</taxon>
        <taxon>Brachionus</taxon>
    </lineage>
</organism>
<reference evidence="2 3" key="1">
    <citation type="journal article" date="2018" name="Sci. Rep.">
        <title>Genomic signatures of local adaptation to the degree of environmental predictability in rotifers.</title>
        <authorList>
            <person name="Franch-Gras L."/>
            <person name="Hahn C."/>
            <person name="Garcia-Roger E.M."/>
            <person name="Carmona M.J."/>
            <person name="Serra M."/>
            <person name="Gomez A."/>
        </authorList>
    </citation>
    <scope>NUCLEOTIDE SEQUENCE [LARGE SCALE GENOMIC DNA]</scope>
    <source>
        <strain evidence="2">HYR1</strain>
    </source>
</reference>
<gene>
    <name evidence="2" type="ORF">BpHYR1_024704</name>
</gene>
<accession>A0A3M7SB84</accession>
<keyword evidence="3" id="KW-1185">Reference proteome</keyword>
<evidence type="ECO:0000256" key="1">
    <source>
        <dbReference type="SAM" id="Phobius"/>
    </source>
</evidence>
<keyword evidence="1" id="KW-0472">Membrane</keyword>
<sequence length="60" mass="7150">MFQKIAELLNLPILFVLLLFVYPLWSKKLKNFKPIKSLDLNWNNLRLITNKIRNVAKPNL</sequence>
<dbReference type="EMBL" id="REGN01001705">
    <property type="protein sequence ID" value="RNA33074.1"/>
    <property type="molecule type" value="Genomic_DNA"/>
</dbReference>
<evidence type="ECO:0000313" key="3">
    <source>
        <dbReference type="Proteomes" id="UP000276133"/>
    </source>
</evidence>
<feature type="transmembrane region" description="Helical" evidence="1">
    <location>
        <begin position="6"/>
        <end position="25"/>
    </location>
</feature>